<protein>
    <submittedName>
        <fullName evidence="3">Glycerophosphodiester phosphodiesterase</fullName>
        <ecNumber evidence="3">3.1.4.46</ecNumber>
    </submittedName>
</protein>
<organism evidence="3 4">
    <name type="scientific">Jonesia denitrificans (strain ATCC 14870 / DSM 20603 / BCRC 15368 / CIP 55.134 / JCM 11481 / NBRC 15587 / NCTC 10816 / Prevot 55134)</name>
    <name type="common">Listeria denitrificans</name>
    <dbReference type="NCBI Taxonomy" id="471856"/>
    <lineage>
        <taxon>Bacteria</taxon>
        <taxon>Bacillati</taxon>
        <taxon>Actinomycetota</taxon>
        <taxon>Actinomycetes</taxon>
        <taxon>Micrococcales</taxon>
        <taxon>Jonesiaceae</taxon>
        <taxon>Jonesia</taxon>
    </lineage>
</organism>
<sequence length="280" mass="30187">MTTPQPRDSAPTHPVGATTAPQIIAHRGNKSVAPENTLAAFVSAIKAGAHSIEMDIVPSKDGVPMVIHDTTLDATTTGTGHVTDYTATDIAQLDAGSWFDPAYTGQRVPTFDQFAALIARHPGVEVLLEFKGDWDTTACAPVLETIDTHGISDRTIVQSFNRTTIESLHTLAPTRRRGVLTVTDIDGLIAQCQAANIWTINPHVDHVLANPSLIERIHNAGMRTMIWTANTPNQWATLVELGVDAIITDRPDALAGWYEAHGLTHQTSTNTTPDAEQHTT</sequence>
<evidence type="ECO:0000313" key="4">
    <source>
        <dbReference type="Proteomes" id="UP000000628"/>
    </source>
</evidence>
<proteinExistence type="predicted"/>
<dbReference type="Pfam" id="PF03009">
    <property type="entry name" value="GDPD"/>
    <property type="match status" value="1"/>
</dbReference>
<dbReference type="SUPFAM" id="SSF51695">
    <property type="entry name" value="PLC-like phosphodiesterases"/>
    <property type="match status" value="1"/>
</dbReference>
<dbReference type="GO" id="GO:0006629">
    <property type="term" value="P:lipid metabolic process"/>
    <property type="evidence" value="ECO:0007669"/>
    <property type="project" value="InterPro"/>
</dbReference>
<dbReference type="GO" id="GO:0008889">
    <property type="term" value="F:glycerophosphodiester phosphodiesterase activity"/>
    <property type="evidence" value="ECO:0007669"/>
    <property type="project" value="UniProtKB-EC"/>
</dbReference>
<dbReference type="Gene3D" id="3.20.20.190">
    <property type="entry name" value="Phosphatidylinositol (PI) phosphodiesterase"/>
    <property type="match status" value="1"/>
</dbReference>
<dbReference type="OrthoDB" id="9758957at2"/>
<dbReference type="PROSITE" id="PS51704">
    <property type="entry name" value="GP_PDE"/>
    <property type="match status" value="1"/>
</dbReference>
<keyword evidence="3" id="KW-0378">Hydrolase</keyword>
<reference evidence="3 4" key="1">
    <citation type="journal article" date="2009" name="Stand. Genomic Sci.">
        <title>Complete genome sequence of Jonesia denitrificans type strain (Prevot 55134).</title>
        <authorList>
            <person name="Pukall R."/>
            <person name="Gehrich-Schroter G."/>
            <person name="Lapidus A."/>
            <person name="Nolan M."/>
            <person name="Glavina Del Rio T."/>
            <person name="Lucas S."/>
            <person name="Chen F."/>
            <person name="Tice H."/>
            <person name="Pitluck S."/>
            <person name="Cheng J.F."/>
            <person name="Copeland A."/>
            <person name="Saunders E."/>
            <person name="Brettin T."/>
            <person name="Detter J.C."/>
            <person name="Bruce D."/>
            <person name="Goodwin L."/>
            <person name="Pati A."/>
            <person name="Ivanova N."/>
            <person name="Mavromatis K."/>
            <person name="Ovchinnikova G."/>
            <person name="Chen A."/>
            <person name="Palaniappan K."/>
            <person name="Land M."/>
            <person name="Hauser L."/>
            <person name="Chang Y.J."/>
            <person name="Jeffries C.D."/>
            <person name="Chain P."/>
            <person name="Goker M."/>
            <person name="Bristow J."/>
            <person name="Eisen J.A."/>
            <person name="Markowitz V."/>
            <person name="Hugenholtz P."/>
            <person name="Kyrpides N.C."/>
            <person name="Klenk H.P."/>
            <person name="Han C."/>
        </authorList>
    </citation>
    <scope>NUCLEOTIDE SEQUENCE [LARGE SCALE GENOMIC DNA]</scope>
    <source>
        <strain evidence="4">ATCC 14870 / DSM 20603 / BCRC 15368 / CIP 55.134 / JCM 11481 / NBRC 15587 / NCTC 10816 / Prevot 55134</strain>
    </source>
</reference>
<dbReference type="EC" id="3.1.4.46" evidence="3"/>
<dbReference type="HOGENOM" id="CLU_030006_3_5_11"/>
<gene>
    <name evidence="3" type="ordered locus">Jden_2245</name>
</gene>
<dbReference type="STRING" id="471856.Jden_2245"/>
<accession>C7R1Z3</accession>
<feature type="domain" description="GP-PDE" evidence="2">
    <location>
        <begin position="21"/>
        <end position="258"/>
    </location>
</feature>
<keyword evidence="4" id="KW-1185">Reference proteome</keyword>
<dbReference type="InterPro" id="IPR017946">
    <property type="entry name" value="PLC-like_Pdiesterase_TIM-brl"/>
</dbReference>
<feature type="region of interest" description="Disordered" evidence="1">
    <location>
        <begin position="1"/>
        <end position="22"/>
    </location>
</feature>
<dbReference type="RefSeq" id="WP_015772509.1">
    <property type="nucleotide sequence ID" value="NC_013174.1"/>
</dbReference>
<dbReference type="AlphaFoldDB" id="C7R1Z3"/>
<dbReference type="PANTHER" id="PTHR46211">
    <property type="entry name" value="GLYCEROPHOSPHORYL DIESTER PHOSPHODIESTERASE"/>
    <property type="match status" value="1"/>
</dbReference>
<dbReference type="eggNOG" id="COG0584">
    <property type="taxonomic scope" value="Bacteria"/>
</dbReference>
<evidence type="ECO:0000256" key="1">
    <source>
        <dbReference type="SAM" id="MobiDB-lite"/>
    </source>
</evidence>
<dbReference type="Proteomes" id="UP000000628">
    <property type="component" value="Chromosome"/>
</dbReference>
<dbReference type="EMBL" id="CP001706">
    <property type="protein sequence ID" value="ACV09881.1"/>
    <property type="molecule type" value="Genomic_DNA"/>
</dbReference>
<dbReference type="PROSITE" id="PS50007">
    <property type="entry name" value="PIPLC_X_DOMAIN"/>
    <property type="match status" value="1"/>
</dbReference>
<name>C7R1Z3_JONDD</name>
<dbReference type="KEGG" id="jde:Jden_2245"/>
<evidence type="ECO:0000259" key="2">
    <source>
        <dbReference type="PROSITE" id="PS51704"/>
    </source>
</evidence>
<dbReference type="PANTHER" id="PTHR46211:SF1">
    <property type="entry name" value="GLYCEROPHOSPHODIESTER PHOSPHODIESTERASE, CYTOPLASMIC"/>
    <property type="match status" value="1"/>
</dbReference>
<evidence type="ECO:0000313" key="3">
    <source>
        <dbReference type="EMBL" id="ACV09881.1"/>
    </source>
</evidence>
<dbReference type="InterPro" id="IPR030395">
    <property type="entry name" value="GP_PDE_dom"/>
</dbReference>